<evidence type="ECO:0000256" key="1">
    <source>
        <dbReference type="SAM" id="Coils"/>
    </source>
</evidence>
<name>A0ABQ5NA59_9CLOT</name>
<keyword evidence="1" id="KW-0175">Coiled coil</keyword>
<keyword evidence="3" id="KW-1185">Reference proteome</keyword>
<dbReference type="RefSeq" id="WP_264851381.1">
    <property type="nucleotide sequence ID" value="NZ_BRXR01000001.1"/>
</dbReference>
<protein>
    <recommendedName>
        <fullName evidence="4">Kinetochore protein SPC25</fullName>
    </recommendedName>
</protein>
<dbReference type="Proteomes" id="UP001208567">
    <property type="component" value="Unassembled WGS sequence"/>
</dbReference>
<gene>
    <name evidence="2" type="ORF">bsdE14_34820</name>
</gene>
<proteinExistence type="predicted"/>
<evidence type="ECO:0000313" key="3">
    <source>
        <dbReference type="Proteomes" id="UP001208567"/>
    </source>
</evidence>
<evidence type="ECO:0000313" key="2">
    <source>
        <dbReference type="EMBL" id="GLC32072.1"/>
    </source>
</evidence>
<organism evidence="2 3">
    <name type="scientific">Clostridium omnivorum</name>
    <dbReference type="NCBI Taxonomy" id="1604902"/>
    <lineage>
        <taxon>Bacteria</taxon>
        <taxon>Bacillati</taxon>
        <taxon>Bacillota</taxon>
        <taxon>Clostridia</taxon>
        <taxon>Eubacteriales</taxon>
        <taxon>Clostridiaceae</taxon>
        <taxon>Clostridium</taxon>
    </lineage>
</organism>
<reference evidence="2 3" key="1">
    <citation type="journal article" date="2024" name="Int. J. Syst. Evol. Microbiol.">
        <title>Clostridium omnivorum sp. nov., isolated from anoxic soil under the treatment of reductive soil disinfestation.</title>
        <authorList>
            <person name="Ueki A."/>
            <person name="Tonouchi A."/>
            <person name="Kaku N."/>
            <person name="Honma S."/>
            <person name="Ueki K."/>
        </authorList>
    </citation>
    <scope>NUCLEOTIDE SEQUENCE [LARGE SCALE GENOMIC DNA]</scope>
    <source>
        <strain evidence="2 3">E14</strain>
    </source>
</reference>
<feature type="coiled-coil region" evidence="1">
    <location>
        <begin position="17"/>
        <end position="72"/>
    </location>
</feature>
<dbReference type="EMBL" id="BRXR01000001">
    <property type="protein sequence ID" value="GLC32072.1"/>
    <property type="molecule type" value="Genomic_DNA"/>
</dbReference>
<accession>A0ABQ5NA59</accession>
<sequence>MDKKGAFDSRRVNDYYIRAKENEIKKLDEKRISLEKQILAGKEKCDENKKLLNRIETENQALKQQYVNLVRMVESKGLTFDIANNNYDVKEWDSLILAKRGLSYIVLSKKGDELEILDKDTSIILKDLLKEKTNYSFVVVRVTSKTIRAQLRINKVSE</sequence>
<evidence type="ECO:0008006" key="4">
    <source>
        <dbReference type="Google" id="ProtNLM"/>
    </source>
</evidence>
<comment type="caution">
    <text evidence="2">The sequence shown here is derived from an EMBL/GenBank/DDBJ whole genome shotgun (WGS) entry which is preliminary data.</text>
</comment>